<feature type="transmembrane region" description="Helical" evidence="1">
    <location>
        <begin position="100"/>
        <end position="120"/>
    </location>
</feature>
<evidence type="ECO:0000313" key="3">
    <source>
        <dbReference type="Proteomes" id="UP000286482"/>
    </source>
</evidence>
<feature type="transmembrane region" description="Helical" evidence="1">
    <location>
        <begin position="42"/>
        <end position="61"/>
    </location>
</feature>
<feature type="transmembrane region" description="Helical" evidence="1">
    <location>
        <begin position="73"/>
        <end position="93"/>
    </location>
</feature>
<dbReference type="PANTHER" id="PTHR39594:SF1">
    <property type="entry name" value="PROTEIN YCHQ"/>
    <property type="match status" value="1"/>
</dbReference>
<gene>
    <name evidence="2" type="ORF">DBZ36_00655</name>
</gene>
<dbReference type="PIRSF" id="PIRSF005610">
    <property type="entry name" value="SirB"/>
    <property type="match status" value="1"/>
</dbReference>
<dbReference type="AlphaFoldDB" id="A0A420ENL5"/>
<feature type="transmembrane region" description="Helical" evidence="1">
    <location>
        <begin position="12"/>
        <end position="30"/>
    </location>
</feature>
<organism evidence="2 3">
    <name type="scientific">Alginatibacterium sediminis</name>
    <dbReference type="NCBI Taxonomy" id="2164068"/>
    <lineage>
        <taxon>Bacteria</taxon>
        <taxon>Pseudomonadati</taxon>
        <taxon>Pseudomonadota</taxon>
        <taxon>Gammaproteobacteria</taxon>
        <taxon>Alteromonadales</taxon>
        <taxon>Alteromonadaceae</taxon>
        <taxon>Alginatibacterium</taxon>
    </lineage>
</organism>
<dbReference type="Proteomes" id="UP000286482">
    <property type="component" value="Unassembled WGS sequence"/>
</dbReference>
<dbReference type="EMBL" id="RAQO01000001">
    <property type="protein sequence ID" value="RKF22307.1"/>
    <property type="molecule type" value="Genomic_DNA"/>
</dbReference>
<dbReference type="PANTHER" id="PTHR39594">
    <property type="entry name" value="PROTEIN YCHQ"/>
    <property type="match status" value="1"/>
</dbReference>
<sequence>MVMSFYLPIKHLHMTLALLSIAGFIFRWALALQGSSWLQKRWIKVLPHIIDSFLLCAAIYLCWVLNQAPFYNHWLSAKLLWLVIYIGFGVFALKRAPTKLGKFICGIAAIASFSQIYKIAITHNAWGWLA</sequence>
<evidence type="ECO:0000313" key="2">
    <source>
        <dbReference type="EMBL" id="RKF22307.1"/>
    </source>
</evidence>
<dbReference type="InterPro" id="IPR007360">
    <property type="entry name" value="SirB"/>
</dbReference>
<accession>A0A420ENL5</accession>
<evidence type="ECO:0000256" key="1">
    <source>
        <dbReference type="SAM" id="Phobius"/>
    </source>
</evidence>
<keyword evidence="3" id="KW-1185">Reference proteome</keyword>
<proteinExistence type="predicted"/>
<reference evidence="2 3" key="1">
    <citation type="submission" date="2018-09" db="EMBL/GenBank/DDBJ databases">
        <authorList>
            <person name="Wang Z."/>
        </authorList>
    </citation>
    <scope>NUCLEOTIDE SEQUENCE [LARGE SCALE GENOMIC DNA]</scope>
    <source>
        <strain evidence="2 3">ALS 81</strain>
    </source>
</reference>
<comment type="caution">
    <text evidence="2">The sequence shown here is derived from an EMBL/GenBank/DDBJ whole genome shotgun (WGS) entry which is preliminary data.</text>
</comment>
<keyword evidence="1" id="KW-1133">Transmembrane helix</keyword>
<name>A0A420ENL5_9ALTE</name>
<keyword evidence="1" id="KW-0812">Transmembrane</keyword>
<dbReference type="GO" id="GO:0005886">
    <property type="term" value="C:plasma membrane"/>
    <property type="evidence" value="ECO:0007669"/>
    <property type="project" value="TreeGrafter"/>
</dbReference>
<dbReference type="Pfam" id="PF04247">
    <property type="entry name" value="SirB"/>
    <property type="match status" value="1"/>
</dbReference>
<protein>
    <submittedName>
        <fullName evidence="2">SirB family protein</fullName>
    </submittedName>
</protein>
<keyword evidence="1" id="KW-0472">Membrane</keyword>
<dbReference type="OrthoDB" id="5588650at2"/>